<keyword evidence="5 12" id="KW-0375">Hydrogen ion transport</keyword>
<evidence type="ECO:0000256" key="13">
    <source>
        <dbReference type="SAM" id="Coils"/>
    </source>
</evidence>
<protein>
    <recommendedName>
        <fullName evidence="17">F-type ATPase subunit b</fullName>
    </recommendedName>
</protein>
<dbReference type="PANTHER" id="PTHR33445">
    <property type="entry name" value="ATP SYNTHASE SUBUNIT B', CHLOROPLASTIC"/>
    <property type="match status" value="1"/>
</dbReference>
<evidence type="ECO:0000256" key="14">
    <source>
        <dbReference type="SAM" id="Phobius"/>
    </source>
</evidence>
<evidence type="ECO:0000256" key="2">
    <source>
        <dbReference type="ARBA" id="ARBA00022448"/>
    </source>
</evidence>
<keyword evidence="4 12" id="KW-0812">Transmembrane</keyword>
<evidence type="ECO:0000313" key="16">
    <source>
        <dbReference type="Proteomes" id="UP000183758"/>
    </source>
</evidence>
<dbReference type="GO" id="GO:0046961">
    <property type="term" value="F:proton-transporting ATPase activity, rotational mechanism"/>
    <property type="evidence" value="ECO:0007669"/>
    <property type="project" value="TreeGrafter"/>
</dbReference>
<evidence type="ECO:0000256" key="4">
    <source>
        <dbReference type="ARBA" id="ARBA00022692"/>
    </source>
</evidence>
<dbReference type="GO" id="GO:0015986">
    <property type="term" value="P:proton motive force-driven ATP synthesis"/>
    <property type="evidence" value="ECO:0007669"/>
    <property type="project" value="InterPro"/>
</dbReference>
<comment type="similarity">
    <text evidence="1 12">Belongs to the ATPase B chain family.</text>
</comment>
<dbReference type="Pfam" id="PF00430">
    <property type="entry name" value="ATP-synt_B"/>
    <property type="match status" value="1"/>
</dbReference>
<dbReference type="InterPro" id="IPR050059">
    <property type="entry name" value="ATP_synthase_B_chain"/>
</dbReference>
<sequence>MENLGIDAKLLIAQMINFVLFFLIVKKFIVKPFNRFVDDEKTKEKQTEAMRKTIEKQTETMQAHEKEFKQKMKKEMQTVLEKAKGDGLVIKEEMLVQTKKEMDVLKDKTQVQLLQEKTALEQEMKNKLAEMSMLIVNQSLKSVLDETTRKRITEKILNSKN</sequence>
<keyword evidence="8 14" id="KW-0472">Membrane</keyword>
<evidence type="ECO:0000256" key="9">
    <source>
        <dbReference type="ARBA" id="ARBA00023310"/>
    </source>
</evidence>
<keyword evidence="9" id="KW-0066">ATP synthesis</keyword>
<name>A0A1J5HUS4_9BACT</name>
<dbReference type="GO" id="GO:0012505">
    <property type="term" value="C:endomembrane system"/>
    <property type="evidence" value="ECO:0007669"/>
    <property type="project" value="UniProtKB-SubCell"/>
</dbReference>
<organism evidence="15 16">
    <name type="scientific">Candidatus Roizmanbacteria bacterium CG2_30_33_16</name>
    <dbReference type="NCBI Taxonomy" id="1805340"/>
    <lineage>
        <taxon>Bacteria</taxon>
        <taxon>Candidatus Roizmaniibacteriota</taxon>
    </lineage>
</organism>
<evidence type="ECO:0000256" key="10">
    <source>
        <dbReference type="ARBA" id="ARBA00025198"/>
    </source>
</evidence>
<accession>A0A1J5HUS4</accession>
<keyword evidence="3 12" id="KW-0138">CF(0)</keyword>
<keyword evidence="7 12" id="KW-0406">Ion transport</keyword>
<evidence type="ECO:0000256" key="6">
    <source>
        <dbReference type="ARBA" id="ARBA00022989"/>
    </source>
</evidence>
<reference evidence="15 16" key="1">
    <citation type="journal article" date="2016" name="Environ. Microbiol.">
        <title>Genomic resolution of a cold subsurface aquifer community provides metabolic insights for novel microbes adapted to high CO concentrations.</title>
        <authorList>
            <person name="Probst A.J."/>
            <person name="Castelle C.J."/>
            <person name="Singh A."/>
            <person name="Brown C.T."/>
            <person name="Anantharaman K."/>
            <person name="Sharon I."/>
            <person name="Hug L.A."/>
            <person name="Burstein D."/>
            <person name="Emerson J.B."/>
            <person name="Thomas B.C."/>
            <person name="Banfield J.F."/>
        </authorList>
    </citation>
    <scope>NUCLEOTIDE SEQUENCE [LARGE SCALE GENOMIC DNA]</scope>
    <source>
        <strain evidence="15">CG2_30_33_16</strain>
    </source>
</reference>
<gene>
    <name evidence="15" type="ORF">AUK04_02170</name>
</gene>
<feature type="coiled-coil region" evidence="13">
    <location>
        <begin position="47"/>
        <end position="130"/>
    </location>
</feature>
<dbReference type="EMBL" id="MNZM01000051">
    <property type="protein sequence ID" value="OIP84599.1"/>
    <property type="molecule type" value="Genomic_DNA"/>
</dbReference>
<dbReference type="Proteomes" id="UP000183758">
    <property type="component" value="Unassembled WGS sequence"/>
</dbReference>
<evidence type="ECO:0000256" key="12">
    <source>
        <dbReference type="RuleBase" id="RU003848"/>
    </source>
</evidence>
<dbReference type="GO" id="GO:0045259">
    <property type="term" value="C:proton-transporting ATP synthase complex"/>
    <property type="evidence" value="ECO:0007669"/>
    <property type="project" value="UniProtKB-KW"/>
</dbReference>
<evidence type="ECO:0000256" key="5">
    <source>
        <dbReference type="ARBA" id="ARBA00022781"/>
    </source>
</evidence>
<dbReference type="InterPro" id="IPR002146">
    <property type="entry name" value="ATP_synth_b/b'su_bac/chlpt"/>
</dbReference>
<evidence type="ECO:0000256" key="8">
    <source>
        <dbReference type="ARBA" id="ARBA00023136"/>
    </source>
</evidence>
<comment type="caution">
    <text evidence="15">The sequence shown here is derived from an EMBL/GenBank/DDBJ whole genome shotgun (WGS) entry which is preliminary data.</text>
</comment>
<dbReference type="PANTHER" id="PTHR33445:SF2">
    <property type="entry name" value="ATP SYNTHASE SUBUNIT B', CHLOROPLASTIC"/>
    <property type="match status" value="1"/>
</dbReference>
<evidence type="ECO:0000256" key="1">
    <source>
        <dbReference type="ARBA" id="ARBA00005513"/>
    </source>
</evidence>
<keyword evidence="13" id="KW-0175">Coiled coil</keyword>
<dbReference type="CDD" id="cd06503">
    <property type="entry name" value="ATP-synt_Fo_b"/>
    <property type="match status" value="1"/>
</dbReference>
<evidence type="ECO:0000256" key="7">
    <source>
        <dbReference type="ARBA" id="ARBA00023065"/>
    </source>
</evidence>
<evidence type="ECO:0008006" key="17">
    <source>
        <dbReference type="Google" id="ProtNLM"/>
    </source>
</evidence>
<proteinExistence type="inferred from homology"/>
<comment type="function">
    <text evidence="10">F(1)F(0) ATP synthase produces ATP from ADP in the presence of a proton or sodium gradient. F-type ATPases consist of two structural domains, F(1) containing the extramembraneous catalytic core and F(0) containing the membrane proton channel, linked together by a central stalk and a peripheral stalk. During catalysis, ATP synthesis in the catalytic domain of F(1) is coupled via a rotary mechanism of the central stalk subunits to proton translocation.</text>
</comment>
<evidence type="ECO:0000256" key="3">
    <source>
        <dbReference type="ARBA" id="ARBA00022547"/>
    </source>
</evidence>
<keyword evidence="6 14" id="KW-1133">Transmembrane helix</keyword>
<feature type="transmembrane region" description="Helical" evidence="14">
    <location>
        <begin position="6"/>
        <end position="25"/>
    </location>
</feature>
<comment type="subcellular location">
    <subcellularLocation>
        <location evidence="11">Endomembrane system</location>
        <topology evidence="11">Single-pass membrane protein</topology>
    </subcellularLocation>
</comment>
<keyword evidence="2 12" id="KW-0813">Transport</keyword>
<evidence type="ECO:0000256" key="11">
    <source>
        <dbReference type="ARBA" id="ARBA00037847"/>
    </source>
</evidence>
<dbReference type="AlphaFoldDB" id="A0A1J5HUS4"/>
<evidence type="ECO:0000313" key="15">
    <source>
        <dbReference type="EMBL" id="OIP84599.1"/>
    </source>
</evidence>